<accession>A0A5C5ZAD8</accession>
<dbReference type="Proteomes" id="UP000315010">
    <property type="component" value="Unassembled WGS sequence"/>
</dbReference>
<dbReference type="OrthoDB" id="166110at2"/>
<dbReference type="Gene3D" id="3.10.20.30">
    <property type="match status" value="1"/>
</dbReference>
<organism evidence="1 2">
    <name type="scientific">Novipirellula herctigrandis</name>
    <dbReference type="NCBI Taxonomy" id="2527986"/>
    <lineage>
        <taxon>Bacteria</taxon>
        <taxon>Pseudomonadati</taxon>
        <taxon>Planctomycetota</taxon>
        <taxon>Planctomycetia</taxon>
        <taxon>Pirellulales</taxon>
        <taxon>Pirellulaceae</taxon>
        <taxon>Novipirellula</taxon>
    </lineage>
</organism>
<dbReference type="InterPro" id="IPR016155">
    <property type="entry name" value="Mopterin_synth/thiamin_S_b"/>
</dbReference>
<dbReference type="RefSeq" id="WP_146401612.1">
    <property type="nucleotide sequence ID" value="NZ_SJPJ01000001.1"/>
</dbReference>
<protein>
    <submittedName>
        <fullName evidence="1">ThiS family protein</fullName>
    </submittedName>
</protein>
<name>A0A5C5ZAD8_9BACT</name>
<dbReference type="SUPFAM" id="SSF54285">
    <property type="entry name" value="MoaD/ThiS"/>
    <property type="match status" value="1"/>
</dbReference>
<keyword evidence="2" id="KW-1185">Reference proteome</keyword>
<reference evidence="1 2" key="1">
    <citation type="submission" date="2019-02" db="EMBL/GenBank/DDBJ databases">
        <title>Deep-cultivation of Planctomycetes and their phenomic and genomic characterization uncovers novel biology.</title>
        <authorList>
            <person name="Wiegand S."/>
            <person name="Jogler M."/>
            <person name="Boedeker C."/>
            <person name="Pinto D."/>
            <person name="Vollmers J."/>
            <person name="Rivas-Marin E."/>
            <person name="Kohn T."/>
            <person name="Peeters S.H."/>
            <person name="Heuer A."/>
            <person name="Rast P."/>
            <person name="Oberbeckmann S."/>
            <person name="Bunk B."/>
            <person name="Jeske O."/>
            <person name="Meyerdierks A."/>
            <person name="Storesund J.E."/>
            <person name="Kallscheuer N."/>
            <person name="Luecker S."/>
            <person name="Lage O.M."/>
            <person name="Pohl T."/>
            <person name="Merkel B.J."/>
            <person name="Hornburger P."/>
            <person name="Mueller R.-W."/>
            <person name="Bruemmer F."/>
            <person name="Labrenz M."/>
            <person name="Spormann A.M."/>
            <person name="Op Den Camp H."/>
            <person name="Overmann J."/>
            <person name="Amann R."/>
            <person name="Jetten M.S.M."/>
            <person name="Mascher T."/>
            <person name="Medema M.H."/>
            <person name="Devos D.P."/>
            <person name="Kaster A.-K."/>
            <person name="Ovreas L."/>
            <person name="Rohde M."/>
            <person name="Galperin M.Y."/>
            <person name="Jogler C."/>
        </authorList>
    </citation>
    <scope>NUCLEOTIDE SEQUENCE [LARGE SCALE GENOMIC DNA]</scope>
    <source>
        <strain evidence="1 2">CA13</strain>
    </source>
</reference>
<dbReference type="InterPro" id="IPR003749">
    <property type="entry name" value="ThiS/MoaD-like"/>
</dbReference>
<dbReference type="EMBL" id="SJPJ01000001">
    <property type="protein sequence ID" value="TWT84076.1"/>
    <property type="molecule type" value="Genomic_DNA"/>
</dbReference>
<dbReference type="CDD" id="cd17040">
    <property type="entry name" value="Ubl_MoaD_like"/>
    <property type="match status" value="1"/>
</dbReference>
<gene>
    <name evidence="1" type="ORF">CA13_55520</name>
</gene>
<sequence length="89" mass="9525">MTKITLRYYAQIRQKAGTESETVEVPNGATALQSLQAVDHGEDFNAMLFDDSGALRPVIMFVINDVPAPQDAVLSDGDQVQVFSPVAGG</sequence>
<dbReference type="InterPro" id="IPR012675">
    <property type="entry name" value="Beta-grasp_dom_sf"/>
</dbReference>
<evidence type="ECO:0000313" key="1">
    <source>
        <dbReference type="EMBL" id="TWT84076.1"/>
    </source>
</evidence>
<evidence type="ECO:0000313" key="2">
    <source>
        <dbReference type="Proteomes" id="UP000315010"/>
    </source>
</evidence>
<dbReference type="Pfam" id="PF02597">
    <property type="entry name" value="ThiS"/>
    <property type="match status" value="1"/>
</dbReference>
<comment type="caution">
    <text evidence="1">The sequence shown here is derived from an EMBL/GenBank/DDBJ whole genome shotgun (WGS) entry which is preliminary data.</text>
</comment>
<proteinExistence type="predicted"/>
<dbReference type="AlphaFoldDB" id="A0A5C5ZAD8"/>